<comment type="similarity">
    <text evidence="1">Belongs to the ROK (NagC/XylR) family.</text>
</comment>
<name>A0A3N2C2B6_9MICO</name>
<dbReference type="Pfam" id="PF00480">
    <property type="entry name" value="ROK"/>
    <property type="match status" value="1"/>
</dbReference>
<evidence type="ECO:0000256" key="1">
    <source>
        <dbReference type="ARBA" id="ARBA00006479"/>
    </source>
</evidence>
<dbReference type="InterPro" id="IPR043129">
    <property type="entry name" value="ATPase_NBD"/>
</dbReference>
<dbReference type="GO" id="GO:0016301">
    <property type="term" value="F:kinase activity"/>
    <property type="evidence" value="ECO:0007669"/>
    <property type="project" value="UniProtKB-KW"/>
</dbReference>
<dbReference type="Gene3D" id="3.30.420.40">
    <property type="match status" value="2"/>
</dbReference>
<evidence type="ECO:0000313" key="3">
    <source>
        <dbReference type="Proteomes" id="UP000266915"/>
    </source>
</evidence>
<dbReference type="SUPFAM" id="SSF53067">
    <property type="entry name" value="Actin-like ATPase domain"/>
    <property type="match status" value="1"/>
</dbReference>
<keyword evidence="2" id="KW-0418">Kinase</keyword>
<dbReference type="AlphaFoldDB" id="A0A3N2C2B6"/>
<reference evidence="2 3" key="1">
    <citation type="submission" date="2018-11" db="EMBL/GenBank/DDBJ databases">
        <title>Sequencing the genomes of 1000 actinobacteria strains.</title>
        <authorList>
            <person name="Klenk H.-P."/>
        </authorList>
    </citation>
    <scope>NUCLEOTIDE SEQUENCE [LARGE SCALE GENOMIC DNA]</scope>
    <source>
        <strain evidence="2 3">DSM 14012</strain>
    </source>
</reference>
<dbReference type="PANTHER" id="PTHR18964:SF169">
    <property type="entry name" value="N-ACETYLMANNOSAMINE KINASE"/>
    <property type="match status" value="1"/>
</dbReference>
<comment type="caution">
    <text evidence="2">The sequence shown here is derived from an EMBL/GenBank/DDBJ whole genome shotgun (WGS) entry which is preliminary data.</text>
</comment>
<dbReference type="PANTHER" id="PTHR18964">
    <property type="entry name" value="ROK (REPRESSOR, ORF, KINASE) FAMILY"/>
    <property type="match status" value="1"/>
</dbReference>
<dbReference type="InterPro" id="IPR000600">
    <property type="entry name" value="ROK"/>
</dbReference>
<keyword evidence="2" id="KW-0808">Transferase</keyword>
<proteinExistence type="inferred from homology"/>
<dbReference type="Proteomes" id="UP000266915">
    <property type="component" value="Unassembled WGS sequence"/>
</dbReference>
<accession>A0A3N2C2B6</accession>
<evidence type="ECO:0000313" key="2">
    <source>
        <dbReference type="EMBL" id="ROR81648.1"/>
    </source>
</evidence>
<organism evidence="2 3">
    <name type="scientific">Plantibacter flavus</name>
    <dbReference type="NCBI Taxonomy" id="150123"/>
    <lineage>
        <taxon>Bacteria</taxon>
        <taxon>Bacillati</taxon>
        <taxon>Actinomycetota</taxon>
        <taxon>Actinomycetes</taxon>
        <taxon>Micrococcales</taxon>
        <taxon>Microbacteriaceae</taxon>
        <taxon>Plantibacter</taxon>
    </lineage>
</organism>
<sequence>MSFPVRWIGSRPGLTALQDGAVMHEALAIDIGGTKVEAAVVDAEGRILPGTRFRGPTGAAATREELVASILQTAERSVAAHGGPVSGVGIGSAGPIGRADGTVSPINLPRLADFPVVAELRRFTSGPVELRLDGTCIALAEHWQGALRGTENSMGIVVSTGIGGGIILGSRLVPGTSGNAGHLGQMQLRRREPDAVGTPWTLEGIASGTATVAWASAQGWTGTTGEQLGADYATGTEIAVRAVRRSAAAVGEALCSITTLLDLERVAIGGGFSRVSPDYLDLVQEAATSAALHAYARELRVVPAGLDADGPLIGAAALVLAD</sequence>
<gene>
    <name evidence="2" type="ORF">EDD42_1717</name>
</gene>
<dbReference type="EMBL" id="RKHL01000001">
    <property type="protein sequence ID" value="ROR81648.1"/>
    <property type="molecule type" value="Genomic_DNA"/>
</dbReference>
<keyword evidence="3" id="KW-1185">Reference proteome</keyword>
<protein>
    <submittedName>
        <fullName evidence="2">Glucokinase</fullName>
    </submittedName>
</protein>